<evidence type="ECO:0000256" key="1">
    <source>
        <dbReference type="SAM" id="MobiDB-lite"/>
    </source>
</evidence>
<organism evidence="2 3">
    <name type="scientific">Ancylostoma ceylanicum</name>
    <dbReference type="NCBI Taxonomy" id="53326"/>
    <lineage>
        <taxon>Eukaryota</taxon>
        <taxon>Metazoa</taxon>
        <taxon>Ecdysozoa</taxon>
        <taxon>Nematoda</taxon>
        <taxon>Chromadorea</taxon>
        <taxon>Rhabditida</taxon>
        <taxon>Rhabditina</taxon>
        <taxon>Rhabditomorpha</taxon>
        <taxon>Strongyloidea</taxon>
        <taxon>Ancylostomatidae</taxon>
        <taxon>Ancylostomatinae</taxon>
        <taxon>Ancylostoma</taxon>
    </lineage>
</organism>
<evidence type="ECO:0000313" key="3">
    <source>
        <dbReference type="Proteomes" id="UP000024635"/>
    </source>
</evidence>
<accession>A0A016WEG8</accession>
<feature type="compositionally biased region" description="Polar residues" evidence="1">
    <location>
        <begin position="105"/>
        <end position="122"/>
    </location>
</feature>
<comment type="caution">
    <text evidence="2">The sequence shown here is derived from an EMBL/GenBank/DDBJ whole genome shotgun (WGS) entry which is preliminary data.</text>
</comment>
<name>A0A016WEG8_9BILA</name>
<dbReference type="OrthoDB" id="7477315at2759"/>
<dbReference type="EMBL" id="JARK01000351">
    <property type="protein sequence ID" value="EYC37991.1"/>
    <property type="molecule type" value="Genomic_DNA"/>
</dbReference>
<protein>
    <submittedName>
        <fullName evidence="2">Uncharacterized protein</fullName>
    </submittedName>
</protein>
<proteinExistence type="predicted"/>
<feature type="region of interest" description="Disordered" evidence="1">
    <location>
        <begin position="93"/>
        <end position="125"/>
    </location>
</feature>
<dbReference type="AlphaFoldDB" id="A0A016WEG8"/>
<reference evidence="3" key="1">
    <citation type="journal article" date="2015" name="Nat. Genet.">
        <title>The genome and transcriptome of the zoonotic hookworm Ancylostoma ceylanicum identify infection-specific gene families.</title>
        <authorList>
            <person name="Schwarz E.M."/>
            <person name="Hu Y."/>
            <person name="Antoshechkin I."/>
            <person name="Miller M.M."/>
            <person name="Sternberg P.W."/>
            <person name="Aroian R.V."/>
        </authorList>
    </citation>
    <scope>NUCLEOTIDE SEQUENCE</scope>
    <source>
        <strain evidence="3">HY135</strain>
    </source>
</reference>
<evidence type="ECO:0000313" key="2">
    <source>
        <dbReference type="EMBL" id="EYC37991.1"/>
    </source>
</evidence>
<keyword evidence="3" id="KW-1185">Reference proteome</keyword>
<sequence>MDTPLACSQIQVRPKPQKRQCSDLFASPSTPGDLDSQAEAILNDNSIPSHLRTVISLLLEDRKQLHVMINYCRELNDVITGLKEEILSLKNLSSARPEPTPSVSPPSASGKTATSRSESNRSSYDEIERSRSLVLAGLSESHADIASSRVSHDFNAVHEIMDFLSIDCSPITIYRLGRFNPQYPRLVKIVLPASFFARLMLRRAPRLRFFKTKGLYLRPSLPKAERDRLRQERAARRQSRDNVNVVHVDSVQTQPSTSDHVVDNVCTASNGMTANPPNM</sequence>
<gene>
    <name evidence="2" type="primary">Acey_s0751.g2049</name>
    <name evidence="2" type="ORF">Y032_0751g2049</name>
</gene>
<dbReference type="Proteomes" id="UP000024635">
    <property type="component" value="Unassembled WGS sequence"/>
</dbReference>